<evidence type="ECO:0000313" key="4">
    <source>
        <dbReference type="Proteomes" id="UP001249959"/>
    </source>
</evidence>
<dbReference type="EMBL" id="JAVNWW010000003">
    <property type="protein sequence ID" value="MDU0809057.1"/>
    <property type="molecule type" value="Genomic_DNA"/>
</dbReference>
<sequence>MKRLNGAWVAYCIVFLLFEIVVARYIAAFDRFDQMRIVNNWHAYHLDYFFRVLTFAGELLIPVLVILLFFYKRRAWLKPFLFSYALSTLIVQGLKHFVFASALRPYAYFKAVDIPWYLVPGVEIHEQNSFPSGHSAAAWFCFMWIALYVNKRWAGVLMALLACGVGISRVYLFQHFPVDVAFGAFIGITCSSIFYYSYHENIAA</sequence>
<feature type="domain" description="Phosphatidic acid phosphatase type 2/haloperoxidase" evidence="2">
    <location>
        <begin position="77"/>
        <end position="195"/>
    </location>
</feature>
<dbReference type="PANTHER" id="PTHR14969:SF13">
    <property type="entry name" value="AT30094P"/>
    <property type="match status" value="1"/>
</dbReference>
<proteinExistence type="predicted"/>
<gene>
    <name evidence="3" type="ORF">PQG45_08415</name>
</gene>
<reference evidence="3 4" key="1">
    <citation type="submission" date="2023-09" db="EMBL/GenBank/DDBJ databases">
        <title>Aquirufa genomes.</title>
        <authorList>
            <person name="Pitt A."/>
        </authorList>
    </citation>
    <scope>NUCLEOTIDE SEQUENCE [LARGE SCALE GENOMIC DNA]</scope>
    <source>
        <strain evidence="3 4">LEOWEIH-7C</strain>
    </source>
</reference>
<keyword evidence="4" id="KW-1185">Reference proteome</keyword>
<dbReference type="Pfam" id="PF01569">
    <property type="entry name" value="PAP2"/>
    <property type="match status" value="1"/>
</dbReference>
<evidence type="ECO:0000259" key="2">
    <source>
        <dbReference type="SMART" id="SM00014"/>
    </source>
</evidence>
<dbReference type="SUPFAM" id="SSF48317">
    <property type="entry name" value="Acid phosphatase/Vanadium-dependent haloperoxidase"/>
    <property type="match status" value="1"/>
</dbReference>
<dbReference type="CDD" id="cd01610">
    <property type="entry name" value="PAP2_like"/>
    <property type="match status" value="1"/>
</dbReference>
<organism evidence="3 4">
    <name type="scientific">Aquirufa regiilacus</name>
    <dbReference type="NCBI Taxonomy" id="3024868"/>
    <lineage>
        <taxon>Bacteria</taxon>
        <taxon>Pseudomonadati</taxon>
        <taxon>Bacteroidota</taxon>
        <taxon>Cytophagia</taxon>
        <taxon>Cytophagales</taxon>
        <taxon>Flectobacillaceae</taxon>
        <taxon>Aquirufa</taxon>
    </lineage>
</organism>
<dbReference type="Gene3D" id="1.20.144.10">
    <property type="entry name" value="Phosphatidic acid phosphatase type 2/haloperoxidase"/>
    <property type="match status" value="1"/>
</dbReference>
<comment type="caution">
    <text evidence="3">The sequence shown here is derived from an EMBL/GenBank/DDBJ whole genome shotgun (WGS) entry which is preliminary data.</text>
</comment>
<dbReference type="PANTHER" id="PTHR14969">
    <property type="entry name" value="SPHINGOSINE-1-PHOSPHATE PHOSPHOHYDROLASE"/>
    <property type="match status" value="1"/>
</dbReference>
<evidence type="ECO:0000313" key="3">
    <source>
        <dbReference type="EMBL" id="MDU0809057.1"/>
    </source>
</evidence>
<evidence type="ECO:0000256" key="1">
    <source>
        <dbReference type="SAM" id="Phobius"/>
    </source>
</evidence>
<name>A0ABU3TT74_9BACT</name>
<dbReference type="InterPro" id="IPR036938">
    <property type="entry name" value="PAP2/HPO_sf"/>
</dbReference>
<dbReference type="SMART" id="SM00014">
    <property type="entry name" value="acidPPc"/>
    <property type="match status" value="1"/>
</dbReference>
<protein>
    <submittedName>
        <fullName evidence="3">Phosphatase PAP2 family protein</fullName>
    </submittedName>
</protein>
<feature type="transmembrane region" description="Helical" evidence="1">
    <location>
        <begin position="180"/>
        <end position="198"/>
    </location>
</feature>
<keyword evidence="1" id="KW-0472">Membrane</keyword>
<feature type="transmembrane region" description="Helical" evidence="1">
    <location>
        <begin position="156"/>
        <end position="174"/>
    </location>
</feature>
<dbReference type="InterPro" id="IPR000326">
    <property type="entry name" value="PAP2/HPO"/>
</dbReference>
<feature type="transmembrane region" description="Helical" evidence="1">
    <location>
        <begin position="48"/>
        <end position="70"/>
    </location>
</feature>
<feature type="transmembrane region" description="Helical" evidence="1">
    <location>
        <begin position="7"/>
        <end position="28"/>
    </location>
</feature>
<keyword evidence="1" id="KW-0812">Transmembrane</keyword>
<dbReference type="Proteomes" id="UP001249959">
    <property type="component" value="Unassembled WGS sequence"/>
</dbReference>
<keyword evidence="1" id="KW-1133">Transmembrane helix</keyword>
<dbReference type="RefSeq" id="WP_315577083.1">
    <property type="nucleotide sequence ID" value="NZ_JARDXH010000005.1"/>
</dbReference>
<accession>A0ABU3TT74</accession>